<accession>A0A8H7NAT7</accession>
<feature type="chain" id="PRO_5034107387" description="Secreted protein" evidence="1">
    <location>
        <begin position="26"/>
        <end position="116"/>
    </location>
</feature>
<evidence type="ECO:0008006" key="4">
    <source>
        <dbReference type="Google" id="ProtNLM"/>
    </source>
</evidence>
<feature type="signal peptide" evidence="1">
    <location>
        <begin position="1"/>
        <end position="25"/>
    </location>
</feature>
<evidence type="ECO:0000256" key="1">
    <source>
        <dbReference type="SAM" id="SignalP"/>
    </source>
</evidence>
<evidence type="ECO:0000313" key="3">
    <source>
        <dbReference type="Proteomes" id="UP000616885"/>
    </source>
</evidence>
<gene>
    <name evidence="2" type="ORF">IM811_014165</name>
</gene>
<comment type="caution">
    <text evidence="2">The sequence shown here is derived from an EMBL/GenBank/DDBJ whole genome shotgun (WGS) entry which is preliminary data.</text>
</comment>
<dbReference type="PROSITE" id="PS51257">
    <property type="entry name" value="PROKAR_LIPOPROTEIN"/>
    <property type="match status" value="1"/>
</dbReference>
<dbReference type="EMBL" id="JADCTT010000005">
    <property type="protein sequence ID" value="KAF9752371.1"/>
    <property type="molecule type" value="Genomic_DNA"/>
</dbReference>
<organism evidence="2 3">
    <name type="scientific">Bionectria ochroleuca</name>
    <name type="common">Gliocladium roseum</name>
    <dbReference type="NCBI Taxonomy" id="29856"/>
    <lineage>
        <taxon>Eukaryota</taxon>
        <taxon>Fungi</taxon>
        <taxon>Dikarya</taxon>
        <taxon>Ascomycota</taxon>
        <taxon>Pezizomycotina</taxon>
        <taxon>Sordariomycetes</taxon>
        <taxon>Hypocreomycetidae</taxon>
        <taxon>Hypocreales</taxon>
        <taxon>Bionectriaceae</taxon>
        <taxon>Clonostachys</taxon>
    </lineage>
</organism>
<protein>
    <recommendedName>
        <fullName evidence="4">Secreted protein</fullName>
    </recommendedName>
</protein>
<sequence>MRAPALIAKCFFPLLSLIACSVGSAIEIMTVIGDQVGAAVWCRRKKEVSPVMSVGGEPHQLTMMRDHIINKQRSMTALSSHFCADPFASRQHHPEDKRLSGYDRLALVRKLIFIKP</sequence>
<name>A0A8H7NAT7_BIOOC</name>
<dbReference type="AlphaFoldDB" id="A0A8H7NAT7"/>
<reference evidence="2" key="1">
    <citation type="submission" date="2020-10" db="EMBL/GenBank/DDBJ databases">
        <title>High-Quality Genome Resource of Clonostachys rosea strain S41 by Oxford Nanopore Long-Read Sequencing.</title>
        <authorList>
            <person name="Wang H."/>
        </authorList>
    </citation>
    <scope>NUCLEOTIDE SEQUENCE</scope>
    <source>
        <strain evidence="2">S41</strain>
    </source>
</reference>
<evidence type="ECO:0000313" key="2">
    <source>
        <dbReference type="EMBL" id="KAF9752371.1"/>
    </source>
</evidence>
<keyword evidence="1" id="KW-0732">Signal</keyword>
<dbReference type="Proteomes" id="UP000616885">
    <property type="component" value="Unassembled WGS sequence"/>
</dbReference>
<proteinExistence type="predicted"/>